<accession>A0ABU1MI34</accession>
<evidence type="ECO:0000313" key="2">
    <source>
        <dbReference type="Proteomes" id="UP001184150"/>
    </source>
</evidence>
<comment type="caution">
    <text evidence="1">The sequence shown here is derived from an EMBL/GenBank/DDBJ whole genome shotgun (WGS) entry which is preliminary data.</text>
</comment>
<gene>
    <name evidence="1" type="ORF">J2792_000412</name>
</gene>
<organism evidence="1 2">
    <name type="scientific">Novosphingobium capsulatum</name>
    <dbReference type="NCBI Taxonomy" id="13688"/>
    <lineage>
        <taxon>Bacteria</taxon>
        <taxon>Pseudomonadati</taxon>
        <taxon>Pseudomonadota</taxon>
        <taxon>Alphaproteobacteria</taxon>
        <taxon>Sphingomonadales</taxon>
        <taxon>Sphingomonadaceae</taxon>
        <taxon>Novosphingobium</taxon>
    </lineage>
</organism>
<sequence length="323" mass="33922">MEPRTTVMQHPAPLSHEDDAWLGAGLARAGAALDSTAPILRHLVLQEERAVFGDTVIAHVRGMIDDVARQLAVAQAQAGGAGEGVEPDIDEVAGFASLLSANGAFLAAVHGQALEWQLACRLEQDHGVDMVVAPLVEAAIAAQDGDRSAAAMAALVAQARFCQAQRRMQLPLGELPQDLLRIALVTLHARAQDDAEAQSRAIIAERSLRLRFDAERGRLALLRRLVDTLPDLALALDPLHAGPALFLTALARAMGAPREDAALLTAPSHLARLALVLRAAGLDGDAVRGHVAVFHPEALVPAGVDALSPQDAAERLAHARLGG</sequence>
<dbReference type="EMBL" id="JAVDRD010000001">
    <property type="protein sequence ID" value="MDR6509572.1"/>
    <property type="molecule type" value="Genomic_DNA"/>
</dbReference>
<evidence type="ECO:0008006" key="3">
    <source>
        <dbReference type="Google" id="ProtNLM"/>
    </source>
</evidence>
<evidence type="ECO:0000313" key="1">
    <source>
        <dbReference type="EMBL" id="MDR6509572.1"/>
    </source>
</evidence>
<proteinExistence type="predicted"/>
<name>A0ABU1MI34_9SPHN</name>
<keyword evidence="2" id="KW-1185">Reference proteome</keyword>
<reference evidence="1 2" key="1">
    <citation type="submission" date="2023-07" db="EMBL/GenBank/DDBJ databases">
        <title>Sorghum-associated microbial communities from plants grown in Nebraska, USA.</title>
        <authorList>
            <person name="Schachtman D."/>
        </authorList>
    </citation>
    <scope>NUCLEOTIDE SEQUENCE [LARGE SCALE GENOMIC DNA]</scope>
    <source>
        <strain evidence="1 2">DS1027</strain>
    </source>
</reference>
<protein>
    <recommendedName>
        <fullName evidence="3">DUF2336 domain-containing protein</fullName>
    </recommendedName>
</protein>
<dbReference type="Proteomes" id="UP001184150">
    <property type="component" value="Unassembled WGS sequence"/>
</dbReference>